<evidence type="ECO:0000256" key="4">
    <source>
        <dbReference type="ARBA" id="ARBA00022525"/>
    </source>
</evidence>
<name>A0A4D9DK56_9SAUR</name>
<dbReference type="PANTHER" id="PTHR45656">
    <property type="entry name" value="PROTEIN CBR-CLEC-78"/>
    <property type="match status" value="1"/>
</dbReference>
<dbReference type="CDD" id="cd00033">
    <property type="entry name" value="CCP"/>
    <property type="match status" value="1"/>
</dbReference>
<keyword evidence="4" id="KW-0964">Secreted</keyword>
<protein>
    <recommendedName>
        <fullName evidence="3">Beta-2-glycoprotein 1</fullName>
    </recommendedName>
    <alternativeName>
        <fullName evidence="11">Apolipoprotein H</fullName>
    </alternativeName>
    <alternativeName>
        <fullName evidence="12">Beta-2-glycoprotein I</fullName>
    </alternativeName>
</protein>
<keyword evidence="9" id="KW-1015">Disulfide bond</keyword>
<comment type="subcellular location">
    <subcellularLocation>
        <location evidence="2">Secreted</location>
    </subcellularLocation>
</comment>
<dbReference type="InterPro" id="IPR000436">
    <property type="entry name" value="Sushi_SCR_CCP_dom"/>
</dbReference>
<evidence type="ECO:0000256" key="11">
    <source>
        <dbReference type="ARBA" id="ARBA00029855"/>
    </source>
</evidence>
<evidence type="ECO:0000256" key="5">
    <source>
        <dbReference type="ARBA" id="ARBA00022659"/>
    </source>
</evidence>
<keyword evidence="6" id="KW-0358">Heparin-binding</keyword>
<dbReference type="Gene3D" id="2.10.70.10">
    <property type="entry name" value="Complement Module, domain 1"/>
    <property type="match status" value="2"/>
</dbReference>
<dbReference type="InterPro" id="IPR035976">
    <property type="entry name" value="Sushi/SCR/CCP_sf"/>
</dbReference>
<evidence type="ECO:0000256" key="12">
    <source>
        <dbReference type="ARBA" id="ARBA00033414"/>
    </source>
</evidence>
<keyword evidence="16" id="KW-1185">Reference proteome</keyword>
<dbReference type="Proteomes" id="UP000297703">
    <property type="component" value="Unassembled WGS sequence"/>
</dbReference>
<comment type="caution">
    <text evidence="13">Lacks conserved residue(s) required for the propagation of feature annotation.</text>
</comment>
<accession>A0A4D9DK56</accession>
<evidence type="ECO:0000256" key="1">
    <source>
        <dbReference type="ARBA" id="ARBA00003651"/>
    </source>
</evidence>
<comment type="caution">
    <text evidence="15">The sequence shown here is derived from an EMBL/GenBank/DDBJ whole genome shotgun (WGS) entry which is preliminary data.</text>
</comment>
<dbReference type="SUPFAM" id="SSF57535">
    <property type="entry name" value="Complement control module/SCR domain"/>
    <property type="match status" value="4"/>
</dbReference>
<organism evidence="15 16">
    <name type="scientific">Platysternon megacephalum</name>
    <name type="common">big-headed turtle</name>
    <dbReference type="NCBI Taxonomy" id="55544"/>
    <lineage>
        <taxon>Eukaryota</taxon>
        <taxon>Metazoa</taxon>
        <taxon>Chordata</taxon>
        <taxon>Craniata</taxon>
        <taxon>Vertebrata</taxon>
        <taxon>Euteleostomi</taxon>
        <taxon>Archelosauria</taxon>
        <taxon>Testudinata</taxon>
        <taxon>Testudines</taxon>
        <taxon>Cryptodira</taxon>
        <taxon>Durocryptodira</taxon>
        <taxon>Testudinoidea</taxon>
        <taxon>Platysternidae</taxon>
        <taxon>Platysternon</taxon>
    </lineage>
</organism>
<dbReference type="EMBL" id="QXTE01000511">
    <property type="protein sequence ID" value="TFJ97288.1"/>
    <property type="molecule type" value="Genomic_DNA"/>
</dbReference>
<dbReference type="InterPro" id="IPR051277">
    <property type="entry name" value="SEZ6_CSMD_C4BPB_Regulators"/>
</dbReference>
<dbReference type="STRING" id="55544.A0A4D9DK56"/>
<keyword evidence="5 13" id="KW-0768">Sushi</keyword>
<keyword evidence="7" id="KW-0732">Signal</keyword>
<dbReference type="GO" id="GO:0008201">
    <property type="term" value="F:heparin binding"/>
    <property type="evidence" value="ECO:0007669"/>
    <property type="project" value="UniProtKB-KW"/>
</dbReference>
<dbReference type="SMART" id="SM00032">
    <property type="entry name" value="CCP"/>
    <property type="match status" value="3"/>
</dbReference>
<evidence type="ECO:0000256" key="7">
    <source>
        <dbReference type="ARBA" id="ARBA00022729"/>
    </source>
</evidence>
<keyword evidence="10" id="KW-0325">Glycoprotein</keyword>
<evidence type="ECO:0000313" key="15">
    <source>
        <dbReference type="EMBL" id="TFJ97288.1"/>
    </source>
</evidence>
<comment type="function">
    <text evidence="1">Binds to various kinds of negatively charged substances such as heparin, phospholipids, and dextran sulfate. May prevent activation of the intrinsic blood coagulation cascade by binding to phospholipids on the surface of damaged cells.</text>
</comment>
<dbReference type="Pfam" id="PF00084">
    <property type="entry name" value="Sushi"/>
    <property type="match status" value="2"/>
</dbReference>
<evidence type="ECO:0000256" key="6">
    <source>
        <dbReference type="ARBA" id="ARBA00022674"/>
    </source>
</evidence>
<evidence type="ECO:0000256" key="3">
    <source>
        <dbReference type="ARBA" id="ARBA00020104"/>
    </source>
</evidence>
<dbReference type="GO" id="GO:0005576">
    <property type="term" value="C:extracellular region"/>
    <property type="evidence" value="ECO:0007669"/>
    <property type="project" value="UniProtKB-SubCell"/>
</dbReference>
<evidence type="ECO:0000256" key="2">
    <source>
        <dbReference type="ARBA" id="ARBA00004613"/>
    </source>
</evidence>
<dbReference type="InterPro" id="IPR015104">
    <property type="entry name" value="Sushi_2"/>
</dbReference>
<evidence type="ECO:0000259" key="14">
    <source>
        <dbReference type="PROSITE" id="PS50923"/>
    </source>
</evidence>
<reference evidence="15 16" key="2">
    <citation type="submission" date="2019-04" db="EMBL/GenBank/DDBJ databases">
        <title>The genome sequence of big-headed turtle.</title>
        <authorList>
            <person name="Gong S."/>
        </authorList>
    </citation>
    <scope>NUCLEOTIDE SEQUENCE [LARGE SCALE GENOMIC DNA]</scope>
    <source>
        <strain evidence="15">DO16091913</strain>
        <tissue evidence="15">Muscle</tissue>
    </source>
</reference>
<dbReference type="OrthoDB" id="5804959at2759"/>
<dbReference type="Pfam" id="PF09014">
    <property type="entry name" value="Sushi_2"/>
    <property type="match status" value="1"/>
</dbReference>
<feature type="domain" description="Sushi" evidence="14">
    <location>
        <begin position="1"/>
        <end position="60"/>
    </location>
</feature>
<dbReference type="PANTHER" id="PTHR45656:SF4">
    <property type="entry name" value="PROTEIN CBR-CLEC-78"/>
    <property type="match status" value="1"/>
</dbReference>
<dbReference type="PROSITE" id="PS50923">
    <property type="entry name" value="SUSHI"/>
    <property type="match status" value="1"/>
</dbReference>
<gene>
    <name evidence="15" type="ORF">DR999_PMT20872</name>
</gene>
<evidence type="ECO:0000256" key="9">
    <source>
        <dbReference type="ARBA" id="ARBA00023157"/>
    </source>
</evidence>
<keyword evidence="8" id="KW-0677">Repeat</keyword>
<evidence type="ECO:0000256" key="8">
    <source>
        <dbReference type="ARBA" id="ARBA00022737"/>
    </source>
</evidence>
<proteinExistence type="predicted"/>
<evidence type="ECO:0000313" key="16">
    <source>
        <dbReference type="Proteomes" id="UP000297703"/>
    </source>
</evidence>
<evidence type="ECO:0000256" key="10">
    <source>
        <dbReference type="ARBA" id="ARBA00023180"/>
    </source>
</evidence>
<evidence type="ECO:0000256" key="13">
    <source>
        <dbReference type="PROSITE-ProRule" id="PRU00302"/>
    </source>
</evidence>
<reference evidence="15 16" key="1">
    <citation type="submission" date="2019-04" db="EMBL/GenBank/DDBJ databases">
        <title>Draft genome of the big-headed turtle Platysternon megacephalum.</title>
        <authorList>
            <person name="Gong S."/>
        </authorList>
    </citation>
    <scope>NUCLEOTIDE SEQUENCE [LARGE SCALE GENOMIC DNA]</scope>
    <source>
        <strain evidence="15">DO16091913</strain>
        <tissue evidence="15">Muscle</tissue>
    </source>
</reference>
<dbReference type="AlphaFoldDB" id="A0A4D9DK56"/>
<sequence>MGDREKTDNAETLLAQASRSFGALMEVTCQPGFRLSKGEGVALSRCQGDRKWSLTAPCERDLTPASFCSPPPETDNGFHSGASYRAGGEVRYKCKRGPLSFLPSPPPAPLCLCPGPVRDPVSPPAVFCPPPGDIAAGYLVAVEKPQYRAGELVYYLCKRSYLLDGTNRGHKLWIQEIPQGQVQHGEIVTFYCRSQNQTQTQSCSYPAPSRCFDGLLPLPACYDEPTWLQYQLFPKRVVSEIRPC</sequence>